<evidence type="ECO:0000313" key="2">
    <source>
        <dbReference type="Proteomes" id="UP000694251"/>
    </source>
</evidence>
<accession>A0A8T2HCL6</accession>
<dbReference type="EMBL" id="JAEFBJ010000001">
    <property type="protein sequence ID" value="KAG7656434.1"/>
    <property type="molecule type" value="Genomic_DNA"/>
</dbReference>
<protein>
    <submittedName>
        <fullName evidence="1">Uncharacterized protein</fullName>
    </submittedName>
</protein>
<reference evidence="1 2" key="1">
    <citation type="submission" date="2020-12" db="EMBL/GenBank/DDBJ databases">
        <title>Concerted genomic and epigenomic changes stabilize Arabidopsis allopolyploids.</title>
        <authorList>
            <person name="Chen Z."/>
        </authorList>
    </citation>
    <scope>NUCLEOTIDE SEQUENCE [LARGE SCALE GENOMIC DNA]</scope>
    <source>
        <strain evidence="1">As9502</strain>
        <tissue evidence="1">Leaf</tissue>
    </source>
</reference>
<proteinExistence type="predicted"/>
<dbReference type="InterPro" id="IPR009568">
    <property type="entry name" value="DUF1184"/>
</dbReference>
<dbReference type="OrthoDB" id="1082368at2759"/>
<dbReference type="Proteomes" id="UP000694251">
    <property type="component" value="Chromosome 1"/>
</dbReference>
<dbReference type="PANTHER" id="PTHR11439">
    <property type="entry name" value="GAG-POL-RELATED RETROTRANSPOSON"/>
    <property type="match status" value="1"/>
</dbReference>
<gene>
    <name evidence="1" type="ORF">ISN44_As01g034280</name>
</gene>
<dbReference type="PANTHER" id="PTHR11439:SF511">
    <property type="match status" value="1"/>
</dbReference>
<organism evidence="1 2">
    <name type="scientific">Arabidopsis suecica</name>
    <name type="common">Swedish thale-cress</name>
    <name type="synonym">Cardaminopsis suecica</name>
    <dbReference type="NCBI Taxonomy" id="45249"/>
    <lineage>
        <taxon>Eukaryota</taxon>
        <taxon>Viridiplantae</taxon>
        <taxon>Streptophyta</taxon>
        <taxon>Embryophyta</taxon>
        <taxon>Tracheophyta</taxon>
        <taxon>Spermatophyta</taxon>
        <taxon>Magnoliopsida</taxon>
        <taxon>eudicotyledons</taxon>
        <taxon>Gunneridae</taxon>
        <taxon>Pentapetalae</taxon>
        <taxon>rosids</taxon>
        <taxon>malvids</taxon>
        <taxon>Brassicales</taxon>
        <taxon>Brassicaceae</taxon>
        <taxon>Camelineae</taxon>
        <taxon>Arabidopsis</taxon>
    </lineage>
</organism>
<name>A0A8T2HCL6_ARASU</name>
<dbReference type="AlphaFoldDB" id="A0A8T2HCL6"/>
<dbReference type="CDD" id="cd09272">
    <property type="entry name" value="RNase_HI_RT_Ty1"/>
    <property type="match status" value="1"/>
</dbReference>
<keyword evidence="2" id="KW-1185">Reference proteome</keyword>
<sequence>MESMSINRVVRHNKKLPQSRYSPYSKETYLNIEKEMKKDEAKRLGVEFSLFVAEAMFLLSDDLRSMLLFCLWLLKDAGNKGLTAPVVVGRLLCVVLHVFETYIKPKNGVYQADGKSNQWELILESSQKFVFGVREMDRIVSILGKRESSSCEEVKTSDLEHYNLELNKLEETLRSAKEVSEANGFAREAIKSNIVYLWKCLFETSQPNVINLKNRILDMFTPLLIQTVSYRSDGSAWHLSWKTNKQDTVSRCSAEAEYRAMAALTQELLWFRSILNEFDLPPEGPMTIQCDNKKEEAIRLGVELSLFMAEAMFILSDDLRSMLLLCPLIVKYAGFKYTNDGPVREGSCGGVVKPSDFEHYNQEMKKLEEMLRDEIKSNILHLWKSLFETPIKLIYPEDRMLEMFKPLLNQSRESICSRLIASLDI</sequence>
<dbReference type="Pfam" id="PF06683">
    <property type="entry name" value="DUF1184"/>
    <property type="match status" value="3"/>
</dbReference>
<evidence type="ECO:0000313" key="1">
    <source>
        <dbReference type="EMBL" id="KAG7656434.1"/>
    </source>
</evidence>
<comment type="caution">
    <text evidence="1">The sequence shown here is derived from an EMBL/GenBank/DDBJ whole genome shotgun (WGS) entry which is preliminary data.</text>
</comment>